<gene>
    <name evidence="1" type="ORF">H4W30_004734</name>
</gene>
<reference evidence="1 2" key="1">
    <citation type="submission" date="2020-10" db="EMBL/GenBank/DDBJ databases">
        <title>Sequencing the genomes of 1000 actinobacteria strains.</title>
        <authorList>
            <person name="Klenk H.-P."/>
        </authorList>
    </citation>
    <scope>NUCLEOTIDE SEQUENCE [LARGE SCALE GENOMIC DNA]</scope>
    <source>
        <strain evidence="1 2">DSM 46661</strain>
    </source>
</reference>
<evidence type="ECO:0000313" key="2">
    <source>
        <dbReference type="Proteomes" id="UP000656548"/>
    </source>
</evidence>
<proteinExistence type="predicted"/>
<organism evidence="1 2">
    <name type="scientific">Amycolatopsis roodepoortensis</name>
    <dbReference type="NCBI Taxonomy" id="700274"/>
    <lineage>
        <taxon>Bacteria</taxon>
        <taxon>Bacillati</taxon>
        <taxon>Actinomycetota</taxon>
        <taxon>Actinomycetes</taxon>
        <taxon>Pseudonocardiales</taxon>
        <taxon>Pseudonocardiaceae</taxon>
        <taxon>Amycolatopsis</taxon>
    </lineage>
</organism>
<dbReference type="Proteomes" id="UP000656548">
    <property type="component" value="Unassembled WGS sequence"/>
</dbReference>
<protein>
    <submittedName>
        <fullName evidence="1">Uncharacterized protein</fullName>
    </submittedName>
</protein>
<name>A0ABR9LAG2_9PSEU</name>
<evidence type="ECO:0000313" key="1">
    <source>
        <dbReference type="EMBL" id="MBE1577674.1"/>
    </source>
</evidence>
<dbReference type="EMBL" id="JADBEJ010000005">
    <property type="protein sequence ID" value="MBE1577674.1"/>
    <property type="molecule type" value="Genomic_DNA"/>
</dbReference>
<comment type="caution">
    <text evidence="1">The sequence shown here is derived from an EMBL/GenBank/DDBJ whole genome shotgun (WGS) entry which is preliminary data.</text>
</comment>
<keyword evidence="2" id="KW-1185">Reference proteome</keyword>
<dbReference type="RefSeq" id="WP_192744808.1">
    <property type="nucleotide sequence ID" value="NZ_JADBEJ010000005.1"/>
</dbReference>
<sequence length="49" mass="5226">MARYTTTVSTEVTVPVVHIAVRVNSGNRRTDDDFEIGGGLVAAVAADHR</sequence>
<accession>A0ABR9LAG2</accession>